<dbReference type="PANTHER" id="PTHR13136">
    <property type="entry name" value="TESTIS DEVELOPMENT PROTEIN PRTD"/>
    <property type="match status" value="1"/>
</dbReference>
<evidence type="ECO:0000259" key="1">
    <source>
        <dbReference type="Pfam" id="PF20408"/>
    </source>
</evidence>
<dbReference type="InterPro" id="IPR046879">
    <property type="entry name" value="KANL3/Tex30_Abhydrolase"/>
</dbReference>
<dbReference type="KEGG" id="bbet:F8237_17905"/>
<dbReference type="InterPro" id="IPR026555">
    <property type="entry name" value="NSL3/Tex30"/>
</dbReference>
<dbReference type="Proteomes" id="UP000325641">
    <property type="component" value="Chromosome"/>
</dbReference>
<protein>
    <submittedName>
        <fullName evidence="2">Alpha/beta hydrolase</fullName>
    </submittedName>
</protein>
<dbReference type="SUPFAM" id="SSF53474">
    <property type="entry name" value="alpha/beta-Hydrolases"/>
    <property type="match status" value="1"/>
</dbReference>
<evidence type="ECO:0000313" key="2">
    <source>
        <dbReference type="EMBL" id="QFI74106.1"/>
    </source>
</evidence>
<dbReference type="EMBL" id="CP044543">
    <property type="protein sequence ID" value="QFI74106.1"/>
    <property type="molecule type" value="Genomic_DNA"/>
</dbReference>
<reference evidence="3" key="1">
    <citation type="submission" date="2019-10" db="EMBL/GenBank/DDBJ databases">
        <title>Complete Genome Sequence of Bradyrhizobium betae type strain PL7HG1T.</title>
        <authorList>
            <person name="Bromfield E.S.P."/>
            <person name="Cloutier S."/>
        </authorList>
    </citation>
    <scope>NUCLEOTIDE SEQUENCE [LARGE SCALE GENOMIC DNA]</scope>
    <source>
        <strain evidence="3">PL7HG1</strain>
    </source>
</reference>
<dbReference type="GO" id="GO:0016787">
    <property type="term" value="F:hydrolase activity"/>
    <property type="evidence" value="ECO:0007669"/>
    <property type="project" value="UniProtKB-KW"/>
</dbReference>
<evidence type="ECO:0000313" key="3">
    <source>
        <dbReference type="Proteomes" id="UP000325641"/>
    </source>
</evidence>
<dbReference type="Pfam" id="PF20408">
    <property type="entry name" value="Abhydrolase_11"/>
    <property type="match status" value="1"/>
</dbReference>
<dbReference type="PANTHER" id="PTHR13136:SF11">
    <property type="entry name" value="TESTIS-EXPRESSED PROTEIN 30"/>
    <property type="match status" value="1"/>
</dbReference>
<keyword evidence="2" id="KW-0378">Hydrolase</keyword>
<sequence length="246" mass="25926">MTLPRPPETRLSGWLIVAVKTQAVKTNELKLDVERIGAVSAILTQPDAARACYALAHGAGAGMRHVSMDRIAAGLADRGIATLRFNFPYMENKQGRPDQPAVAQATIRAAVAEAARLCPGLKLVAGGKSFGGRMTSQAQSKAPLPGVKGLAFLGFPLHAAKKPSTERAAHLADVEIPMLFLQGTRDGLADLGLLRPVIAALGAKATLHEVEGGDHSFAVLKKSGRSNDEALTEVLDTLTAWIDRLG</sequence>
<dbReference type="OrthoDB" id="652634at2"/>
<organism evidence="2 3">
    <name type="scientific">Bradyrhizobium betae</name>
    <dbReference type="NCBI Taxonomy" id="244734"/>
    <lineage>
        <taxon>Bacteria</taxon>
        <taxon>Pseudomonadati</taxon>
        <taxon>Pseudomonadota</taxon>
        <taxon>Alphaproteobacteria</taxon>
        <taxon>Hyphomicrobiales</taxon>
        <taxon>Nitrobacteraceae</taxon>
        <taxon>Bradyrhizobium</taxon>
    </lineage>
</organism>
<proteinExistence type="predicted"/>
<dbReference type="Gene3D" id="3.40.50.1820">
    <property type="entry name" value="alpha/beta hydrolase"/>
    <property type="match status" value="1"/>
</dbReference>
<accession>A0A5P6P7B0</accession>
<gene>
    <name evidence="2" type="ORF">F8237_17905</name>
</gene>
<dbReference type="InterPro" id="IPR029058">
    <property type="entry name" value="AB_hydrolase_fold"/>
</dbReference>
<dbReference type="AlphaFoldDB" id="A0A5P6P7B0"/>
<name>A0A5P6P7B0_9BRAD</name>
<feature type="domain" description="KANL3/Tex30 alpha/beta hydrolase-like" evidence="1">
    <location>
        <begin position="51"/>
        <end position="242"/>
    </location>
</feature>